<dbReference type="PANTHER" id="PTHR43433:SF10">
    <property type="entry name" value="AB HYDROLASE-1 DOMAIN-CONTAINING PROTEIN"/>
    <property type="match status" value="1"/>
</dbReference>
<dbReference type="Gene3D" id="3.40.50.1820">
    <property type="entry name" value="alpha/beta hydrolase"/>
    <property type="match status" value="1"/>
</dbReference>
<protein>
    <submittedName>
        <fullName evidence="2">Alpha/beta fold hydrolase</fullName>
    </submittedName>
</protein>
<dbReference type="InterPro" id="IPR050471">
    <property type="entry name" value="AB_hydrolase"/>
</dbReference>
<name>A0ABW5G4M9_9PSEU</name>
<dbReference type="RefSeq" id="WP_378269389.1">
    <property type="nucleotide sequence ID" value="NZ_JBHUKR010000021.1"/>
</dbReference>
<dbReference type="GO" id="GO:0016787">
    <property type="term" value="F:hydrolase activity"/>
    <property type="evidence" value="ECO:0007669"/>
    <property type="project" value="UniProtKB-KW"/>
</dbReference>
<dbReference type="PANTHER" id="PTHR43433">
    <property type="entry name" value="HYDROLASE, ALPHA/BETA FOLD FAMILY PROTEIN"/>
    <property type="match status" value="1"/>
</dbReference>
<feature type="domain" description="AB hydrolase-1" evidence="1">
    <location>
        <begin position="40"/>
        <end position="141"/>
    </location>
</feature>
<reference evidence="3" key="1">
    <citation type="journal article" date="2019" name="Int. J. Syst. Evol. Microbiol.">
        <title>The Global Catalogue of Microorganisms (GCM) 10K type strain sequencing project: providing services to taxonomists for standard genome sequencing and annotation.</title>
        <authorList>
            <consortium name="The Broad Institute Genomics Platform"/>
            <consortium name="The Broad Institute Genome Sequencing Center for Infectious Disease"/>
            <person name="Wu L."/>
            <person name="Ma J."/>
        </authorList>
    </citation>
    <scope>NUCLEOTIDE SEQUENCE [LARGE SCALE GENOMIC DNA]</scope>
    <source>
        <strain evidence="3">CGMCC 4.7645</strain>
    </source>
</reference>
<dbReference type="Pfam" id="PF00561">
    <property type="entry name" value="Abhydrolase_1"/>
    <property type="match status" value="1"/>
</dbReference>
<dbReference type="InterPro" id="IPR029058">
    <property type="entry name" value="AB_hydrolase_fold"/>
</dbReference>
<dbReference type="SUPFAM" id="SSF53474">
    <property type="entry name" value="alpha/beta-Hydrolases"/>
    <property type="match status" value="1"/>
</dbReference>
<keyword evidence="2" id="KW-0378">Hydrolase</keyword>
<dbReference type="Proteomes" id="UP001597417">
    <property type="component" value="Unassembled WGS sequence"/>
</dbReference>
<keyword evidence="3" id="KW-1185">Reference proteome</keyword>
<dbReference type="EMBL" id="JBHUKR010000021">
    <property type="protein sequence ID" value="MFD2421027.1"/>
    <property type="molecule type" value="Genomic_DNA"/>
</dbReference>
<accession>A0ABW5G4M9</accession>
<evidence type="ECO:0000259" key="1">
    <source>
        <dbReference type="Pfam" id="PF00561"/>
    </source>
</evidence>
<dbReference type="InterPro" id="IPR000073">
    <property type="entry name" value="AB_hydrolase_1"/>
</dbReference>
<organism evidence="2 3">
    <name type="scientific">Amycolatopsis pigmentata</name>
    <dbReference type="NCBI Taxonomy" id="450801"/>
    <lineage>
        <taxon>Bacteria</taxon>
        <taxon>Bacillati</taxon>
        <taxon>Actinomycetota</taxon>
        <taxon>Actinomycetes</taxon>
        <taxon>Pseudonocardiales</taxon>
        <taxon>Pseudonocardiaceae</taxon>
        <taxon>Amycolatopsis</taxon>
    </lineage>
</organism>
<proteinExistence type="predicted"/>
<comment type="caution">
    <text evidence="2">The sequence shown here is derived from an EMBL/GenBank/DDBJ whole genome shotgun (WGS) entry which is preliminary data.</text>
</comment>
<evidence type="ECO:0000313" key="3">
    <source>
        <dbReference type="Proteomes" id="UP001597417"/>
    </source>
</evidence>
<sequence length="303" mass="33433">MTASESPKNDPLIDPPTRSMTLTDARKVTWQEFGLPDGRPVLYFHGGGSTSLEAGLFHREAVRRNLRLIAPNRPGAGGSTLCSGRTVAAYSDDLSELLDSLRIEQFACFGESNGGLITLAVAASMSARVLGAVPINPTVPWFDPLARRVCSRSAAAGYRLIKYLPWVITRLEKNSVPRIRKLKSAPRHHNDGFNPLDLAGPPPGIEQDVGEFHWRVMAERAGTPAMMAEMKWAAADWGFDYYSIPVALDIFCGAYDSQAPFALVLADRNPDARFHYFSFGHYGFSHPDARYRILDTISGYFQP</sequence>
<gene>
    <name evidence="2" type="ORF">ACFSXZ_32335</name>
</gene>
<evidence type="ECO:0000313" key="2">
    <source>
        <dbReference type="EMBL" id="MFD2421027.1"/>
    </source>
</evidence>